<dbReference type="GeneID" id="36325059"/>
<dbReference type="OrthoDB" id="3206554at2759"/>
<dbReference type="STRING" id="670580.A0A1X6NDZ8"/>
<dbReference type="RefSeq" id="XP_024343655.1">
    <property type="nucleotide sequence ID" value="XM_024480109.1"/>
</dbReference>
<dbReference type="Pfam" id="PF20152">
    <property type="entry name" value="DUF6534"/>
    <property type="match status" value="1"/>
</dbReference>
<organism evidence="3 4">
    <name type="scientific">Postia placenta MAD-698-R-SB12</name>
    <dbReference type="NCBI Taxonomy" id="670580"/>
    <lineage>
        <taxon>Eukaryota</taxon>
        <taxon>Fungi</taxon>
        <taxon>Dikarya</taxon>
        <taxon>Basidiomycota</taxon>
        <taxon>Agaricomycotina</taxon>
        <taxon>Agaricomycetes</taxon>
        <taxon>Polyporales</taxon>
        <taxon>Adustoporiaceae</taxon>
        <taxon>Rhodonia</taxon>
    </lineage>
</organism>
<feature type="transmembrane region" description="Helical" evidence="1">
    <location>
        <begin position="12"/>
        <end position="35"/>
    </location>
</feature>
<keyword evidence="1" id="KW-0472">Membrane</keyword>
<gene>
    <name evidence="3" type="ORF">POSPLADRAFT_1051029</name>
</gene>
<feature type="transmembrane region" description="Helical" evidence="1">
    <location>
        <begin position="229"/>
        <end position="247"/>
    </location>
</feature>
<evidence type="ECO:0000256" key="1">
    <source>
        <dbReference type="SAM" id="Phobius"/>
    </source>
</evidence>
<dbReference type="PANTHER" id="PTHR40465:SF1">
    <property type="entry name" value="DUF6534 DOMAIN-CONTAINING PROTEIN"/>
    <property type="match status" value="1"/>
</dbReference>
<feature type="transmembrane region" description="Helical" evidence="1">
    <location>
        <begin position="155"/>
        <end position="181"/>
    </location>
</feature>
<dbReference type="InterPro" id="IPR045339">
    <property type="entry name" value="DUF6534"/>
</dbReference>
<evidence type="ECO:0000313" key="4">
    <source>
        <dbReference type="Proteomes" id="UP000194127"/>
    </source>
</evidence>
<feature type="transmembrane region" description="Helical" evidence="1">
    <location>
        <begin position="120"/>
        <end position="143"/>
    </location>
</feature>
<accession>A0A1X6NDZ8</accession>
<dbReference type="EMBL" id="KZ110591">
    <property type="protein sequence ID" value="OSX66861.1"/>
    <property type="molecule type" value="Genomic_DNA"/>
</dbReference>
<dbReference type="PANTHER" id="PTHR40465">
    <property type="entry name" value="CHROMOSOME 1, WHOLE GENOME SHOTGUN SEQUENCE"/>
    <property type="match status" value="1"/>
</dbReference>
<feature type="transmembrane region" description="Helical" evidence="1">
    <location>
        <begin position="47"/>
        <end position="71"/>
    </location>
</feature>
<feature type="domain" description="DUF6534" evidence="2">
    <location>
        <begin position="166"/>
        <end position="251"/>
    </location>
</feature>
<dbReference type="AlphaFoldDB" id="A0A1X6NDZ8"/>
<sequence>MPTAHIPPTLGAVLVGSLVSIFLSGTVSMQTVLYTSVYQKDPLRLKIMVYCTWMLDFLHTVFICVADWSYLIAHWDDPNVVDWIPWAVAVTVALTAIMTFVVQCFFAYRVYTVSRHKWHIALPLAIIALARLVAALVSTAMMIRLKSYTAFRHHVGWVFTLGLSLSAALDVLVAASLCYYLRKNRSGFTSMDALINALTFYTVQNGSLTFIATVIALACWVSLRNLVFLALHFIITKLYANALLSTLNARRGLRLQHTSSDFEPSLPVVFTNVEHNGNSETAAVRNRHNPHSESIPMATKVHINVEHTVEIESDTEPDNDASKTTL</sequence>
<reference evidence="3 4" key="1">
    <citation type="submission" date="2017-04" db="EMBL/GenBank/DDBJ databases">
        <title>Genome Sequence of the Model Brown-Rot Fungus Postia placenta SB12.</title>
        <authorList>
            <consortium name="DOE Joint Genome Institute"/>
            <person name="Gaskell J."/>
            <person name="Kersten P."/>
            <person name="Larrondo L.F."/>
            <person name="Canessa P."/>
            <person name="Martinez D."/>
            <person name="Hibbett D."/>
            <person name="Schmoll M."/>
            <person name="Kubicek C.P."/>
            <person name="Martinez A.T."/>
            <person name="Yadav J."/>
            <person name="Master E."/>
            <person name="Magnuson J.K."/>
            <person name="James T."/>
            <person name="Yaver D."/>
            <person name="Berka R."/>
            <person name="Labutti K."/>
            <person name="Lipzen A."/>
            <person name="Aerts A."/>
            <person name="Barry K."/>
            <person name="Henrissat B."/>
            <person name="Blanchette R."/>
            <person name="Grigoriev I."/>
            <person name="Cullen D."/>
        </authorList>
    </citation>
    <scope>NUCLEOTIDE SEQUENCE [LARGE SCALE GENOMIC DNA]</scope>
    <source>
        <strain evidence="3 4">MAD-698-R-SB12</strain>
    </source>
</reference>
<keyword evidence="1" id="KW-1133">Transmembrane helix</keyword>
<dbReference type="Proteomes" id="UP000194127">
    <property type="component" value="Unassembled WGS sequence"/>
</dbReference>
<evidence type="ECO:0000259" key="2">
    <source>
        <dbReference type="Pfam" id="PF20152"/>
    </source>
</evidence>
<keyword evidence="4" id="KW-1185">Reference proteome</keyword>
<protein>
    <recommendedName>
        <fullName evidence="2">DUF6534 domain-containing protein</fullName>
    </recommendedName>
</protein>
<feature type="transmembrane region" description="Helical" evidence="1">
    <location>
        <begin position="193"/>
        <end position="223"/>
    </location>
</feature>
<evidence type="ECO:0000313" key="3">
    <source>
        <dbReference type="EMBL" id="OSX66861.1"/>
    </source>
</evidence>
<feature type="transmembrane region" description="Helical" evidence="1">
    <location>
        <begin position="83"/>
        <end position="108"/>
    </location>
</feature>
<name>A0A1X6NDZ8_9APHY</name>
<proteinExistence type="predicted"/>
<keyword evidence="1" id="KW-0812">Transmembrane</keyword>